<evidence type="ECO:0000259" key="3">
    <source>
        <dbReference type="Pfam" id="PF19295"/>
    </source>
</evidence>
<feature type="domain" description="SUF system FeS cluster assembly SufBD N-terminal" evidence="3">
    <location>
        <begin position="4"/>
        <end position="167"/>
    </location>
</feature>
<dbReference type="PANTHER" id="PTHR43575">
    <property type="entry name" value="PROTEIN ABCI7, CHLOROPLASTIC"/>
    <property type="match status" value="1"/>
</dbReference>
<dbReference type="InterPro" id="IPR045595">
    <property type="entry name" value="SufBD_N"/>
</dbReference>
<keyword evidence="5" id="KW-1185">Reference proteome</keyword>
<dbReference type="Pfam" id="PF19295">
    <property type="entry name" value="SufBD_N"/>
    <property type="match status" value="1"/>
</dbReference>
<dbReference type="EMBL" id="JAOTPL010000004">
    <property type="protein sequence ID" value="MCU7693806.1"/>
    <property type="molecule type" value="Genomic_DNA"/>
</dbReference>
<feature type="domain" description="SUF system FeS cluster assembly SufBD core" evidence="2">
    <location>
        <begin position="173"/>
        <end position="404"/>
    </location>
</feature>
<dbReference type="Pfam" id="PF01458">
    <property type="entry name" value="SUFBD_core"/>
    <property type="match status" value="1"/>
</dbReference>
<dbReference type="InterPro" id="IPR037284">
    <property type="entry name" value="SUF_FeS_clus_asmbl_SufBD_sf"/>
</dbReference>
<reference evidence="4" key="1">
    <citation type="submission" date="2022-10" db="EMBL/GenBank/DDBJ databases">
        <authorList>
            <person name="Kim H.S."/>
            <person name="Kim J.-S."/>
            <person name="Suh M.K."/>
            <person name="Eom M.K."/>
            <person name="Lee J.-S."/>
        </authorList>
    </citation>
    <scope>NUCLEOTIDE SEQUENCE</scope>
    <source>
        <strain evidence="4">LIP-5</strain>
    </source>
</reference>
<proteinExistence type="inferred from homology"/>
<dbReference type="AlphaFoldDB" id="A0AAE3LMF4"/>
<dbReference type="RefSeq" id="WP_263037293.1">
    <property type="nucleotide sequence ID" value="NZ_JAOTPL010000004.1"/>
</dbReference>
<protein>
    <submittedName>
        <fullName evidence="4">Fe-S cluster assembly protein SufD</fullName>
    </submittedName>
</protein>
<name>A0AAE3LMF4_9BACT</name>
<dbReference type="InterPro" id="IPR055346">
    <property type="entry name" value="Fe-S_cluster_assembly_SufBD"/>
</dbReference>
<evidence type="ECO:0000259" key="2">
    <source>
        <dbReference type="Pfam" id="PF01458"/>
    </source>
</evidence>
<dbReference type="InterPro" id="IPR000825">
    <property type="entry name" value="SUF_FeS_clus_asmbl_SufBD_core"/>
</dbReference>
<dbReference type="PANTHER" id="PTHR43575:SF1">
    <property type="entry name" value="PROTEIN ABCI7, CHLOROPLASTIC"/>
    <property type="match status" value="1"/>
</dbReference>
<evidence type="ECO:0000256" key="1">
    <source>
        <dbReference type="ARBA" id="ARBA00043967"/>
    </source>
</evidence>
<evidence type="ECO:0000313" key="4">
    <source>
        <dbReference type="EMBL" id="MCU7693806.1"/>
    </source>
</evidence>
<comment type="similarity">
    <text evidence="1">Belongs to the iron-sulfur cluster assembly SufBD family.</text>
</comment>
<dbReference type="Proteomes" id="UP001209317">
    <property type="component" value="Unassembled WGS sequence"/>
</dbReference>
<accession>A0AAE3LMF4</accession>
<organism evidence="4 5">
    <name type="scientific">Haoranjiania flava</name>
    <dbReference type="NCBI Taxonomy" id="1856322"/>
    <lineage>
        <taxon>Bacteria</taxon>
        <taxon>Pseudomonadati</taxon>
        <taxon>Bacteroidota</taxon>
        <taxon>Chitinophagia</taxon>
        <taxon>Chitinophagales</taxon>
        <taxon>Chitinophagaceae</taxon>
        <taxon>Haoranjiania</taxon>
    </lineage>
</organism>
<comment type="caution">
    <text evidence="4">The sequence shown here is derived from an EMBL/GenBank/DDBJ whole genome shotgun (WGS) entry which is preliminary data.</text>
</comment>
<dbReference type="NCBIfam" id="TIGR01981">
    <property type="entry name" value="sufD"/>
    <property type="match status" value="1"/>
</dbReference>
<evidence type="ECO:0000313" key="5">
    <source>
        <dbReference type="Proteomes" id="UP001209317"/>
    </source>
</evidence>
<dbReference type="GO" id="GO:0016226">
    <property type="term" value="P:iron-sulfur cluster assembly"/>
    <property type="evidence" value="ECO:0007669"/>
    <property type="project" value="InterPro"/>
</dbReference>
<sequence length="435" mass="49899">MSLYESLINNFEDHINAYEAPALIALRRSAFDYFKQSNFPTVKNEEWRFTNIQPYVNEQYHIGLAADVEKTKVEEAIKALSIQGLESYRLVMVNGIIDFNYSVLPENDKFIIHPITDLLGDDSFIEKINYQLPVEKFPFAALNTAYFKKGYFFDVKKGCYLDKPVQIMHIFSAAENSLIQPRNIVYLENDSKAEIIESYLCMDEHAYFVNSVTEIHVESNARCSHAIFQKNGKKQRFVTHVQITQQQDSHYDNYTITIPESELVRNNLNVILDGKNTETHMYGLYLAGNGQLIDNHSLVEHRYPNCESNQLYKGVILDGGKGVFNGKIHVFRPAQKTNAFQQNNNLLFSSNAQINTKPQLEIFADDVKCSHGSTIGQFNKESMFYLQTRGISKESAKTMLVNAFAFDVTQKLENEPLRNYIDHLIEDTISRSGNE</sequence>
<dbReference type="SUPFAM" id="SSF101960">
    <property type="entry name" value="Stabilizer of iron transporter SufD"/>
    <property type="match status" value="1"/>
</dbReference>
<dbReference type="InterPro" id="IPR011542">
    <property type="entry name" value="SUF_FeS_clus_asmbl_SufD"/>
</dbReference>
<gene>
    <name evidence="4" type="primary">sufD</name>
    <name evidence="4" type="ORF">OD355_04660</name>
</gene>